<evidence type="ECO:0000256" key="3">
    <source>
        <dbReference type="ARBA" id="ARBA00022801"/>
    </source>
</evidence>
<dbReference type="GO" id="GO:0004540">
    <property type="term" value="F:RNA nuclease activity"/>
    <property type="evidence" value="ECO:0007669"/>
    <property type="project" value="InterPro"/>
</dbReference>
<protein>
    <recommendedName>
        <fullName evidence="7">DUF86 domain-containing protein</fullName>
    </recommendedName>
</protein>
<reference evidence="5 6" key="1">
    <citation type="journal article" date="2013" name="Genome Announc.">
        <title>Draft Genome Sequence of Helicobacter fennelliae Strain MRY12-0050, Isolated from a Bacteremia Patient.</title>
        <authorList>
            <person name="Rimbara E."/>
            <person name="Matsui M."/>
            <person name="Mori S."/>
            <person name="Suzuki S."/>
            <person name="Suzuki M."/>
            <person name="Kim H."/>
            <person name="Sekizuka T."/>
            <person name="Kuroda M."/>
            <person name="Shibayama K."/>
        </authorList>
    </citation>
    <scope>NUCLEOTIDE SEQUENCE [LARGE SCALE GENOMIC DNA]</scope>
    <source>
        <strain evidence="5 6">MRY12-0050</strain>
    </source>
</reference>
<gene>
    <name evidence="5" type="ORF">HFN_1539</name>
</gene>
<organism evidence="5 6">
    <name type="scientific">Helicobacter fennelliae MRY12-0050</name>
    <dbReference type="NCBI Taxonomy" id="1325130"/>
    <lineage>
        <taxon>Bacteria</taxon>
        <taxon>Pseudomonadati</taxon>
        <taxon>Campylobacterota</taxon>
        <taxon>Epsilonproteobacteria</taxon>
        <taxon>Campylobacterales</taxon>
        <taxon>Helicobacteraceae</taxon>
        <taxon>Helicobacter</taxon>
    </lineage>
</organism>
<evidence type="ECO:0000313" key="5">
    <source>
        <dbReference type="EMBL" id="GAD17980.1"/>
    </source>
</evidence>
<comment type="similarity">
    <text evidence="4">Belongs to the HepT RNase toxin family.</text>
</comment>
<keyword evidence="6" id="KW-1185">Reference proteome</keyword>
<name>T1CVZ8_9HELI</name>
<sequence length="93" mass="10785">MHLTSCEEQIKKLAKADIDVSDVIVSDDIAGLRQVRNRIAHDYEGISLEVIEDIIINDLPRVKQCIEKFLNQYETTESQVKQETKKKDKDLER</sequence>
<dbReference type="AlphaFoldDB" id="T1CVZ8"/>
<evidence type="ECO:0000256" key="2">
    <source>
        <dbReference type="ARBA" id="ARBA00022722"/>
    </source>
</evidence>
<dbReference type="InterPro" id="IPR037038">
    <property type="entry name" value="HepT-like_sf"/>
</dbReference>
<dbReference type="GO" id="GO:0110001">
    <property type="term" value="C:toxin-antitoxin complex"/>
    <property type="evidence" value="ECO:0007669"/>
    <property type="project" value="InterPro"/>
</dbReference>
<keyword evidence="3" id="KW-0378">Hydrolase</keyword>
<evidence type="ECO:0000256" key="4">
    <source>
        <dbReference type="ARBA" id="ARBA00024207"/>
    </source>
</evidence>
<dbReference type="Gene3D" id="1.20.120.580">
    <property type="entry name" value="bsu32300-like"/>
    <property type="match status" value="1"/>
</dbReference>
<dbReference type="EMBL" id="BASD01000003">
    <property type="protein sequence ID" value="GAD17980.1"/>
    <property type="molecule type" value="Genomic_DNA"/>
</dbReference>
<dbReference type="eggNOG" id="COG2361">
    <property type="taxonomic scope" value="Bacteria"/>
</dbReference>
<comment type="caution">
    <text evidence="5">The sequence shown here is derived from an EMBL/GenBank/DDBJ whole genome shotgun (WGS) entry which is preliminary data.</text>
</comment>
<dbReference type="GO" id="GO:0016787">
    <property type="term" value="F:hydrolase activity"/>
    <property type="evidence" value="ECO:0007669"/>
    <property type="project" value="UniProtKB-KW"/>
</dbReference>
<dbReference type="Pfam" id="PF01934">
    <property type="entry name" value="HepT-like"/>
    <property type="match status" value="1"/>
</dbReference>
<evidence type="ECO:0000313" key="6">
    <source>
        <dbReference type="Proteomes" id="UP000018143"/>
    </source>
</evidence>
<dbReference type="STRING" id="1325130.HFN_1539"/>
<evidence type="ECO:0000256" key="1">
    <source>
        <dbReference type="ARBA" id="ARBA00022649"/>
    </source>
</evidence>
<proteinExistence type="inferred from homology"/>
<evidence type="ECO:0008006" key="7">
    <source>
        <dbReference type="Google" id="ProtNLM"/>
    </source>
</evidence>
<dbReference type="Proteomes" id="UP000018143">
    <property type="component" value="Unassembled WGS sequence"/>
</dbReference>
<accession>T1CVZ8</accession>
<keyword evidence="1" id="KW-1277">Toxin-antitoxin system</keyword>
<keyword evidence="2" id="KW-0540">Nuclease</keyword>
<dbReference type="InterPro" id="IPR008201">
    <property type="entry name" value="HepT-like"/>
</dbReference>